<evidence type="ECO:0000313" key="2">
    <source>
        <dbReference type="EMBL" id="GMH94029.1"/>
    </source>
</evidence>
<gene>
    <name evidence="2" type="ORF">TrVE_jg6163</name>
</gene>
<comment type="caution">
    <text evidence="2">The sequence shown here is derived from an EMBL/GenBank/DDBJ whole genome shotgun (WGS) entry which is preliminary data.</text>
</comment>
<keyword evidence="1" id="KW-1133">Transmembrane helix</keyword>
<name>A0A9W7BUV0_9STRA</name>
<keyword evidence="1" id="KW-0812">Transmembrane</keyword>
<dbReference type="Proteomes" id="UP001165160">
    <property type="component" value="Unassembled WGS sequence"/>
</dbReference>
<evidence type="ECO:0000256" key="1">
    <source>
        <dbReference type="SAM" id="Phobius"/>
    </source>
</evidence>
<dbReference type="EMBL" id="BRXX01000150">
    <property type="protein sequence ID" value="GMH94029.1"/>
    <property type="molecule type" value="Genomic_DNA"/>
</dbReference>
<keyword evidence="1" id="KW-0472">Membrane</keyword>
<feature type="transmembrane region" description="Helical" evidence="1">
    <location>
        <begin position="20"/>
        <end position="41"/>
    </location>
</feature>
<feature type="transmembrane region" description="Helical" evidence="1">
    <location>
        <begin position="62"/>
        <end position="80"/>
    </location>
</feature>
<reference evidence="3" key="1">
    <citation type="journal article" date="2023" name="Commun. Biol.">
        <title>Genome analysis of Parmales, the sister group of diatoms, reveals the evolutionary specialization of diatoms from phago-mixotrophs to photoautotrophs.</title>
        <authorList>
            <person name="Ban H."/>
            <person name="Sato S."/>
            <person name="Yoshikawa S."/>
            <person name="Yamada K."/>
            <person name="Nakamura Y."/>
            <person name="Ichinomiya M."/>
            <person name="Sato N."/>
            <person name="Blanc-Mathieu R."/>
            <person name="Endo H."/>
            <person name="Kuwata A."/>
            <person name="Ogata H."/>
        </authorList>
    </citation>
    <scope>NUCLEOTIDE SEQUENCE [LARGE SCALE GENOMIC DNA]</scope>
    <source>
        <strain evidence="3">NIES 3699</strain>
    </source>
</reference>
<proteinExistence type="predicted"/>
<protein>
    <submittedName>
        <fullName evidence="2">Uncharacterized protein</fullName>
    </submittedName>
</protein>
<sequence>MKADLSIPVLKQCGNPTIPSILVSIFLAVTWAIGCLIPPLLSGRKSMTWVDVMAIRMSKIEGTQFMLFGTCATITLVLFANTDESGEDLNSFLRYLTVGYLSTIISLVSLVGYEYVVKPLLFPSSASSATSDSDIDNSHSLNDDVDSFNVKDMGILSVGSV</sequence>
<dbReference type="AlphaFoldDB" id="A0A9W7BUV0"/>
<dbReference type="PROSITE" id="PS51257">
    <property type="entry name" value="PROKAR_LIPOPROTEIN"/>
    <property type="match status" value="1"/>
</dbReference>
<keyword evidence="3" id="KW-1185">Reference proteome</keyword>
<feature type="transmembrane region" description="Helical" evidence="1">
    <location>
        <begin position="92"/>
        <end position="113"/>
    </location>
</feature>
<organism evidence="2 3">
    <name type="scientific">Triparma verrucosa</name>
    <dbReference type="NCBI Taxonomy" id="1606542"/>
    <lineage>
        <taxon>Eukaryota</taxon>
        <taxon>Sar</taxon>
        <taxon>Stramenopiles</taxon>
        <taxon>Ochrophyta</taxon>
        <taxon>Bolidophyceae</taxon>
        <taxon>Parmales</taxon>
        <taxon>Triparmaceae</taxon>
        <taxon>Triparma</taxon>
    </lineage>
</organism>
<accession>A0A9W7BUV0</accession>
<evidence type="ECO:0000313" key="3">
    <source>
        <dbReference type="Proteomes" id="UP001165160"/>
    </source>
</evidence>